<dbReference type="Proteomes" id="UP000183997">
    <property type="component" value="Unassembled WGS sequence"/>
</dbReference>
<evidence type="ECO:0000313" key="1">
    <source>
        <dbReference type="EMBL" id="SHK34111.1"/>
    </source>
</evidence>
<dbReference type="STRING" id="1121421.SAMN02745123_01543"/>
<gene>
    <name evidence="1" type="ORF">SAMN02745123_01543</name>
</gene>
<proteinExistence type="predicted"/>
<dbReference type="Gene3D" id="2.60.120.260">
    <property type="entry name" value="Galactose-binding domain-like"/>
    <property type="match status" value="1"/>
</dbReference>
<evidence type="ECO:0008006" key="3">
    <source>
        <dbReference type="Google" id="ProtNLM"/>
    </source>
</evidence>
<name>A0A1M6RNL6_9FIRM</name>
<dbReference type="EMBL" id="FRAR01000011">
    <property type="protein sequence ID" value="SHK34111.1"/>
    <property type="molecule type" value="Genomic_DNA"/>
</dbReference>
<organism evidence="1 2">
    <name type="scientific">Desulforamulus aeronauticus DSM 10349</name>
    <dbReference type="NCBI Taxonomy" id="1121421"/>
    <lineage>
        <taxon>Bacteria</taxon>
        <taxon>Bacillati</taxon>
        <taxon>Bacillota</taxon>
        <taxon>Clostridia</taxon>
        <taxon>Eubacteriales</taxon>
        <taxon>Peptococcaceae</taxon>
        <taxon>Desulforamulus</taxon>
    </lineage>
</organism>
<reference evidence="2" key="1">
    <citation type="submission" date="2016-11" db="EMBL/GenBank/DDBJ databases">
        <authorList>
            <person name="Varghese N."/>
            <person name="Submissions S."/>
        </authorList>
    </citation>
    <scope>NUCLEOTIDE SEQUENCE [LARGE SCALE GENOMIC DNA]</scope>
    <source>
        <strain evidence="2">DSM 10349</strain>
    </source>
</reference>
<evidence type="ECO:0000313" key="2">
    <source>
        <dbReference type="Proteomes" id="UP000183997"/>
    </source>
</evidence>
<dbReference type="AlphaFoldDB" id="A0A1M6RNL6"/>
<dbReference type="RefSeq" id="WP_072912668.1">
    <property type="nucleotide sequence ID" value="NZ_FRAR01000011.1"/>
</dbReference>
<protein>
    <recommendedName>
        <fullName evidence="3">SipL SPOCS domain-containing protein</fullName>
    </recommendedName>
</protein>
<sequence length="341" mass="37543">MPNGTVCTLVKLPVVVGEQVATITVDNVTCLDEQAKKVDHIDVSVRDLEAEPVYTAPSTNHGGCFSPKATVHFGDPECKHNEREIKTINVSGTIHKQIYYVDREDNVRHMGEDIDFFTDIKLNNPVIVRNRQNVEIDFRNVDINVSFDLRRHTKIHQVADVSFTLKIVEQMQLYVNTFPEGCLPTATAGIEDVSFEDWTGNVPTGWNGTNVAPYPQGRTGQAAMLGACPTLGADLFRRIEPVVAEANHTFSFWARSLEVVGDPCGYTLTAQIQYLDAQGNTLSTAQQVFTSQQINLNAFQQFTVSGPSPAGTVAANISFIFTPETWNTCAALIDDVSFGQT</sequence>
<accession>A0A1M6RNL6</accession>
<keyword evidence="2" id="KW-1185">Reference proteome</keyword>
<dbReference type="OrthoDB" id="1785142at2"/>